<keyword evidence="2" id="KW-1185">Reference proteome</keyword>
<reference evidence="1 2" key="1">
    <citation type="journal article" date="2020" name="BMC Genomics">
        <title>Intraspecific diversification of the crop wild relative Brassica cretica Lam. using demographic model selection.</title>
        <authorList>
            <person name="Kioukis A."/>
            <person name="Michalopoulou V.A."/>
            <person name="Briers L."/>
            <person name="Pirintsos S."/>
            <person name="Studholme D.J."/>
            <person name="Pavlidis P."/>
            <person name="Sarris P.F."/>
        </authorList>
    </citation>
    <scope>NUCLEOTIDE SEQUENCE [LARGE SCALE GENOMIC DNA]</scope>
    <source>
        <strain evidence="2">cv. PFS-1207/04</strain>
    </source>
</reference>
<sequence length="176" mass="19745">MLDVVDASVSLGLEESHRLGCGLKGVTDLAVSLSPKALEIQKPFTFASGVRAARLSACRHRRVFSSQPRLLFASPVFSCSPRFVSVSGFDFRCWPLSSAGKDWRLRWWFSFLWRRDTVLWCGSCWRSRLLGLMVSTFPFSQARRCSVVVRRLRGFLSRLGLAVVRCCGSIAPCSFS</sequence>
<organism evidence="1 2">
    <name type="scientific">Brassica cretica</name>
    <name type="common">Mustard</name>
    <dbReference type="NCBI Taxonomy" id="69181"/>
    <lineage>
        <taxon>Eukaryota</taxon>
        <taxon>Viridiplantae</taxon>
        <taxon>Streptophyta</taxon>
        <taxon>Embryophyta</taxon>
        <taxon>Tracheophyta</taxon>
        <taxon>Spermatophyta</taxon>
        <taxon>Magnoliopsida</taxon>
        <taxon>eudicotyledons</taxon>
        <taxon>Gunneridae</taxon>
        <taxon>Pentapetalae</taxon>
        <taxon>rosids</taxon>
        <taxon>malvids</taxon>
        <taxon>Brassicales</taxon>
        <taxon>Brassicaceae</taxon>
        <taxon>Brassiceae</taxon>
        <taxon>Brassica</taxon>
    </lineage>
</organism>
<dbReference type="EMBL" id="QGKV02000832">
    <property type="protein sequence ID" value="KAF3547988.1"/>
    <property type="molecule type" value="Genomic_DNA"/>
</dbReference>
<accession>A0ABQ7C8C1</accession>
<dbReference type="Proteomes" id="UP000266723">
    <property type="component" value="Unassembled WGS sequence"/>
</dbReference>
<evidence type="ECO:0000313" key="1">
    <source>
        <dbReference type="EMBL" id="KAF3547988.1"/>
    </source>
</evidence>
<proteinExistence type="predicted"/>
<evidence type="ECO:0000313" key="2">
    <source>
        <dbReference type="Proteomes" id="UP000266723"/>
    </source>
</evidence>
<comment type="caution">
    <text evidence="1">The sequence shown here is derived from an EMBL/GenBank/DDBJ whole genome shotgun (WGS) entry which is preliminary data.</text>
</comment>
<name>A0ABQ7C8C1_BRACR</name>
<protein>
    <submittedName>
        <fullName evidence="1">Uncharacterized protein</fullName>
    </submittedName>
</protein>
<gene>
    <name evidence="1" type="ORF">DY000_02005323</name>
</gene>